<evidence type="ECO:0000256" key="1">
    <source>
        <dbReference type="SAM" id="MobiDB-lite"/>
    </source>
</evidence>
<gene>
    <name evidence="2" type="ORF">INT45_002979</name>
</gene>
<dbReference type="AlphaFoldDB" id="A0A8H7S7W9"/>
<keyword evidence="3" id="KW-1185">Reference proteome</keyword>
<dbReference type="OrthoDB" id="2274259at2759"/>
<accession>A0A8H7S7W9</accession>
<evidence type="ECO:0008006" key="4">
    <source>
        <dbReference type="Google" id="ProtNLM"/>
    </source>
</evidence>
<comment type="caution">
    <text evidence="2">The sequence shown here is derived from an EMBL/GenBank/DDBJ whole genome shotgun (WGS) entry which is preliminary data.</text>
</comment>
<sequence>MTNLPSPPADEKSLLFNNNNNYNNISSSILQQHVLYHENNKQPVLLPPLVSLEEGANNLNVHSPTSPPIVHDQIKDEQQQGYWHTMNLDPNLLPVTLQLESYKDLQDFLLQVGGEDIVSTTTKTTTTTTMTTTQKSEKKYQQQQQQQLVPNNNNNNNTKYQITNNLIQHYYYGDKIPRLSRFHQIDVTNTQFLGVMLDRASKHWCCIGFKIAPIPLDLIRHHTHLPISILYCVAAISLVSDPNHQHQYSTKAKDMAFTLYKKARSQVDDVFFDIDEELNPSVIQSYFCLSYTSNLLRLYDEQRTWGRLAAIALKRQHEQQKSQFKNDPHWLACWYRWYYVDAWMDLTLKRDRLLPDIYMDHTNTIIQQSNHNDHLHHFAMLAHFIRQYLRAFKSNQLTSITSPLYEKITQSLELWYHQLPYNAIQPNPPLFIQQQFNPRVDIHLHLCYHAMRLVLFSRLFEMNEQNLKQEKEDSLLLLIHNTLDTNLQLLQALQHLKNDGCDQSTYHHLFPTIHKVSYSIYQKLTTQLMISNACLFSFKNQQLPPSPQQQQQPQHQLFNKKKLQSIAAEQLLINLELLKSTPAYFNDTFNMRLFATQFMNEIKSLGLLNKEEEEEKNQKVPILLSSSSTSSQPKEQLSETIHPFVSVFRVRDLDQTELRKTTLRIKK</sequence>
<dbReference type="Proteomes" id="UP000646827">
    <property type="component" value="Unassembled WGS sequence"/>
</dbReference>
<feature type="region of interest" description="Disordered" evidence="1">
    <location>
        <begin position="129"/>
        <end position="156"/>
    </location>
</feature>
<proteinExistence type="predicted"/>
<dbReference type="EMBL" id="JAEPRB010000043">
    <property type="protein sequence ID" value="KAG2224440.1"/>
    <property type="molecule type" value="Genomic_DNA"/>
</dbReference>
<protein>
    <recommendedName>
        <fullName evidence="4">Transcription factor domain-containing protein</fullName>
    </recommendedName>
</protein>
<reference evidence="2 3" key="1">
    <citation type="submission" date="2020-12" db="EMBL/GenBank/DDBJ databases">
        <title>Metabolic potential, ecology and presence of endohyphal bacteria is reflected in genomic diversity of Mucoromycotina.</title>
        <authorList>
            <person name="Muszewska A."/>
            <person name="Okrasinska A."/>
            <person name="Steczkiewicz K."/>
            <person name="Drgas O."/>
            <person name="Orlowska M."/>
            <person name="Perlinska-Lenart U."/>
            <person name="Aleksandrzak-Piekarczyk T."/>
            <person name="Szatraj K."/>
            <person name="Zielenkiewicz U."/>
            <person name="Pilsyk S."/>
            <person name="Malc E."/>
            <person name="Mieczkowski P."/>
            <person name="Kruszewska J.S."/>
            <person name="Biernat P."/>
            <person name="Pawlowska J."/>
        </authorList>
    </citation>
    <scope>NUCLEOTIDE SEQUENCE [LARGE SCALE GENOMIC DNA]</scope>
    <source>
        <strain evidence="2 3">CBS 142.35</strain>
    </source>
</reference>
<evidence type="ECO:0000313" key="3">
    <source>
        <dbReference type="Proteomes" id="UP000646827"/>
    </source>
</evidence>
<name>A0A8H7S7W9_9FUNG</name>
<evidence type="ECO:0000313" key="2">
    <source>
        <dbReference type="EMBL" id="KAG2224440.1"/>
    </source>
</evidence>
<feature type="compositionally biased region" description="Low complexity" evidence="1">
    <location>
        <begin position="141"/>
        <end position="156"/>
    </location>
</feature>
<dbReference type="CDD" id="cd12148">
    <property type="entry name" value="fungal_TF_MHR"/>
    <property type="match status" value="1"/>
</dbReference>
<organism evidence="2 3">
    <name type="scientific">Circinella minor</name>
    <dbReference type="NCBI Taxonomy" id="1195481"/>
    <lineage>
        <taxon>Eukaryota</taxon>
        <taxon>Fungi</taxon>
        <taxon>Fungi incertae sedis</taxon>
        <taxon>Mucoromycota</taxon>
        <taxon>Mucoromycotina</taxon>
        <taxon>Mucoromycetes</taxon>
        <taxon>Mucorales</taxon>
        <taxon>Lichtheimiaceae</taxon>
        <taxon>Circinella</taxon>
    </lineage>
</organism>